<evidence type="ECO:0000313" key="2">
    <source>
        <dbReference type="EMBL" id="GFO87032.1"/>
    </source>
</evidence>
<dbReference type="InterPro" id="IPR015947">
    <property type="entry name" value="PUA-like_sf"/>
</dbReference>
<reference evidence="2 3" key="1">
    <citation type="submission" date="2020-06" db="EMBL/GenBank/DDBJ databases">
        <title>Characterization of fructooligosaccharide metabolism and fructooligosaccharide-degrading enzymes in human commensal butyrate producers.</title>
        <authorList>
            <person name="Tanno H."/>
            <person name="Fujii T."/>
            <person name="Hirano K."/>
            <person name="Maeno S."/>
            <person name="Tonozuka T."/>
            <person name="Sakamoto M."/>
            <person name="Ohkuma M."/>
            <person name="Tochio T."/>
            <person name="Endo A."/>
        </authorList>
    </citation>
    <scope>NUCLEOTIDE SEQUENCE [LARGE SCALE GENOMIC DNA]</scope>
    <source>
        <strain evidence="2 3">JCM 31056</strain>
    </source>
</reference>
<dbReference type="InterPro" id="IPR007374">
    <property type="entry name" value="ASCH_domain"/>
</dbReference>
<accession>A0ABQ1DWC6</accession>
<dbReference type="Pfam" id="PF04266">
    <property type="entry name" value="ASCH"/>
    <property type="match status" value="1"/>
</dbReference>
<dbReference type="RefSeq" id="WP_188886432.1">
    <property type="nucleotide sequence ID" value="NZ_BLYJ01000002.1"/>
</dbReference>
<protein>
    <recommendedName>
        <fullName evidence="1">ASCH domain-containing protein</fullName>
    </recommendedName>
</protein>
<comment type="caution">
    <text evidence="2">The sequence shown here is derived from an EMBL/GenBank/DDBJ whole genome shotgun (WGS) entry which is preliminary data.</text>
</comment>
<gene>
    <name evidence="2" type="ORF">BUFA31_01960</name>
</gene>
<sequence>MKAFTVYQPYAHAIVAGVKHYETRPRRTHIRGRVAVHAGRLDEVQATKHLTNGEFWAVLEAAGGGGNLPRGAVIGTVEIVDCVPVEELVDSLDNRERLLGDYSPGRFAWVLQNPVMFKTPIPARGKQGWWNWEEPT</sequence>
<keyword evidence="3" id="KW-1185">Reference proteome</keyword>
<proteinExistence type="predicted"/>
<name>A0ABQ1DWC6_9FIRM</name>
<dbReference type="SUPFAM" id="SSF88697">
    <property type="entry name" value="PUA domain-like"/>
    <property type="match status" value="1"/>
</dbReference>
<organism evidence="2 3">
    <name type="scientific">Butyricicoccus faecihominis</name>
    <dbReference type="NCBI Taxonomy" id="1712515"/>
    <lineage>
        <taxon>Bacteria</taxon>
        <taxon>Bacillati</taxon>
        <taxon>Bacillota</taxon>
        <taxon>Clostridia</taxon>
        <taxon>Eubacteriales</taxon>
        <taxon>Butyricicoccaceae</taxon>
        <taxon>Butyricicoccus</taxon>
    </lineage>
</organism>
<evidence type="ECO:0000259" key="1">
    <source>
        <dbReference type="Pfam" id="PF04266"/>
    </source>
</evidence>
<dbReference type="Gene3D" id="2.30.130.30">
    <property type="entry name" value="Hypothetical protein"/>
    <property type="match status" value="1"/>
</dbReference>
<evidence type="ECO:0000313" key="3">
    <source>
        <dbReference type="Proteomes" id="UP000620147"/>
    </source>
</evidence>
<dbReference type="Proteomes" id="UP000620147">
    <property type="component" value="Unassembled WGS sequence"/>
</dbReference>
<feature type="domain" description="ASCH" evidence="1">
    <location>
        <begin position="5"/>
        <end position="88"/>
    </location>
</feature>
<dbReference type="EMBL" id="BLYJ01000002">
    <property type="protein sequence ID" value="GFO87032.1"/>
    <property type="molecule type" value="Genomic_DNA"/>
</dbReference>